<sequence>MPSTDASTGSVPSSVSETISRLSAKPNVKATMVLDRSNNAILQTNGSFVSFRSADSMRSAVNTGVASETTSIKEDGVEEFAGMISSFVSSAGGLVQDLDTEDDIKLLRLRTKKHELVIVPDAKYIFVVVHDTPPA</sequence>
<dbReference type="OrthoDB" id="9985637at2759"/>
<evidence type="ECO:0000313" key="3">
    <source>
        <dbReference type="EMBL" id="EPE25526.1"/>
    </source>
</evidence>
<dbReference type="HOGENOM" id="CLU_113002_0_0_1"/>
<organism evidence="3 4">
    <name type="scientific">Glarea lozoyensis (strain ATCC 20868 / MF5171)</name>
    <dbReference type="NCBI Taxonomy" id="1116229"/>
    <lineage>
        <taxon>Eukaryota</taxon>
        <taxon>Fungi</taxon>
        <taxon>Dikarya</taxon>
        <taxon>Ascomycota</taxon>
        <taxon>Pezizomycotina</taxon>
        <taxon>Leotiomycetes</taxon>
        <taxon>Helotiales</taxon>
        <taxon>Helotiaceae</taxon>
        <taxon>Glarea</taxon>
    </lineage>
</organism>
<name>S3D0E4_GLAL2</name>
<dbReference type="SMART" id="SM00960">
    <property type="entry name" value="Robl_LC7"/>
    <property type="match status" value="1"/>
</dbReference>
<feature type="domain" description="Roadblock/LAMTOR2" evidence="2">
    <location>
        <begin position="15"/>
        <end position="130"/>
    </location>
</feature>
<dbReference type="STRING" id="1116229.S3D0E4"/>
<dbReference type="SUPFAM" id="SSF103196">
    <property type="entry name" value="Roadblock/LC7 domain"/>
    <property type="match status" value="1"/>
</dbReference>
<dbReference type="OMA" id="DFAAMIW"/>
<dbReference type="AlphaFoldDB" id="S3D0E4"/>
<dbReference type="EMBL" id="KE145371">
    <property type="protein sequence ID" value="EPE25526.1"/>
    <property type="molecule type" value="Genomic_DNA"/>
</dbReference>
<dbReference type="GeneID" id="19460496"/>
<dbReference type="PANTHER" id="PTHR10779">
    <property type="entry name" value="DYNEIN LIGHT CHAIN ROADBLOCK"/>
    <property type="match status" value="1"/>
</dbReference>
<evidence type="ECO:0000313" key="4">
    <source>
        <dbReference type="Proteomes" id="UP000016922"/>
    </source>
</evidence>
<dbReference type="eggNOG" id="ENOG502S7RW">
    <property type="taxonomic scope" value="Eukaryota"/>
</dbReference>
<dbReference type="Pfam" id="PF03259">
    <property type="entry name" value="Robl_LC7"/>
    <property type="match status" value="1"/>
</dbReference>
<protein>
    <submittedName>
        <fullName evidence="3">Roadblock/LC7</fullName>
    </submittedName>
</protein>
<comment type="similarity">
    <text evidence="1">Belongs to the GAMAD family.</text>
</comment>
<keyword evidence="4" id="KW-1185">Reference proteome</keyword>
<dbReference type="InterPro" id="IPR004942">
    <property type="entry name" value="Roadblock/LAMTOR2_dom"/>
</dbReference>
<dbReference type="RefSeq" id="XP_008086845.1">
    <property type="nucleotide sequence ID" value="XM_008088654.1"/>
</dbReference>
<proteinExistence type="inferred from homology"/>
<evidence type="ECO:0000259" key="2">
    <source>
        <dbReference type="SMART" id="SM00960"/>
    </source>
</evidence>
<evidence type="ECO:0000256" key="1">
    <source>
        <dbReference type="ARBA" id="ARBA00007191"/>
    </source>
</evidence>
<dbReference type="Proteomes" id="UP000016922">
    <property type="component" value="Unassembled WGS sequence"/>
</dbReference>
<dbReference type="Gene3D" id="3.30.450.30">
    <property type="entry name" value="Dynein light chain 2a, cytoplasmic"/>
    <property type="match status" value="1"/>
</dbReference>
<dbReference type="KEGG" id="glz:GLAREA_01438"/>
<reference evidence="3 4" key="1">
    <citation type="journal article" date="2013" name="BMC Genomics">
        <title>Genomics-driven discovery of the pneumocandin biosynthetic gene cluster in the fungus Glarea lozoyensis.</title>
        <authorList>
            <person name="Chen L."/>
            <person name="Yue Q."/>
            <person name="Zhang X."/>
            <person name="Xiang M."/>
            <person name="Wang C."/>
            <person name="Li S."/>
            <person name="Che Y."/>
            <person name="Ortiz-Lopez F.J."/>
            <person name="Bills G.F."/>
            <person name="Liu X."/>
            <person name="An Z."/>
        </authorList>
    </citation>
    <scope>NUCLEOTIDE SEQUENCE [LARGE SCALE GENOMIC DNA]</scope>
    <source>
        <strain evidence="4">ATCC 20868 / MF5171</strain>
    </source>
</reference>
<gene>
    <name evidence="3" type="ORF">GLAREA_01438</name>
</gene>
<accession>S3D0E4</accession>